<accession>A0ABT3T347</accession>
<dbReference type="InterPro" id="IPR021549">
    <property type="entry name" value="DUF2894"/>
</dbReference>
<dbReference type="EMBL" id="SHNO01000001">
    <property type="protein sequence ID" value="MCX2976692.1"/>
    <property type="molecule type" value="Genomic_DNA"/>
</dbReference>
<gene>
    <name evidence="1" type="ORF">EYC82_04930</name>
</gene>
<evidence type="ECO:0000313" key="1">
    <source>
        <dbReference type="EMBL" id="MCX2976692.1"/>
    </source>
</evidence>
<organism evidence="1 2">
    <name type="scientific">Candidatus Marimicrobium litorale</name>
    <dbReference type="NCBI Taxonomy" id="2518991"/>
    <lineage>
        <taxon>Bacteria</taxon>
        <taxon>Pseudomonadati</taxon>
        <taxon>Pseudomonadota</taxon>
        <taxon>Gammaproteobacteria</taxon>
        <taxon>Cellvibrionales</taxon>
        <taxon>Halieaceae</taxon>
        <taxon>Marimicrobium</taxon>
    </lineage>
</organism>
<comment type="caution">
    <text evidence="1">The sequence shown here is derived from an EMBL/GenBank/DDBJ whole genome shotgun (WGS) entry which is preliminary data.</text>
</comment>
<dbReference type="Proteomes" id="UP001143304">
    <property type="component" value="Unassembled WGS sequence"/>
</dbReference>
<reference evidence="1" key="1">
    <citation type="submission" date="2019-02" db="EMBL/GenBank/DDBJ databases">
        <authorList>
            <person name="Li S.-H."/>
        </authorList>
    </citation>
    <scope>NUCLEOTIDE SEQUENCE</scope>
    <source>
        <strain evidence="1">IMCC11814</strain>
    </source>
</reference>
<keyword evidence="2" id="KW-1185">Reference proteome</keyword>
<proteinExistence type="predicted"/>
<sequence length="215" mass="23633">MVKALWIDDMESELSDWSAAGSGTLAATRRRQLLYILKRARVSGGAVQNALRERAEALLQICREGALREDALAASMSAAHPLRPAMDVAELTARLDGLEVGNSAEFDDVLQQQELNLMEGFAAVDNLAQPPGRMPELKAMRYVRTALTEFGAQRRVAQASREIHDESGPLNPQKLVTDSLHLMGQLSPAYLERFIAYSDTLLWLDAAGKSRSRGQ</sequence>
<dbReference type="Pfam" id="PF11445">
    <property type="entry name" value="DUF2894"/>
    <property type="match status" value="1"/>
</dbReference>
<protein>
    <submittedName>
        <fullName evidence="1">DUF2894 domain-containing protein</fullName>
    </submittedName>
</protein>
<name>A0ABT3T347_9GAMM</name>
<evidence type="ECO:0000313" key="2">
    <source>
        <dbReference type="Proteomes" id="UP001143304"/>
    </source>
</evidence>